<protein>
    <recommendedName>
        <fullName evidence="7">Homeobox domain-containing protein</fullName>
    </recommendedName>
</protein>
<dbReference type="InterPro" id="IPR019775">
    <property type="entry name" value="WD40_repeat_CS"/>
</dbReference>
<dbReference type="InterPro" id="IPR052234">
    <property type="entry name" value="U5_snRNP_Component"/>
</dbReference>
<dbReference type="SUPFAM" id="SSF50978">
    <property type="entry name" value="WD40 repeat-like"/>
    <property type="match status" value="1"/>
</dbReference>
<keyword evidence="6" id="KW-1185">Reference proteome</keyword>
<feature type="repeat" description="WD" evidence="3">
    <location>
        <begin position="570"/>
        <end position="613"/>
    </location>
</feature>
<dbReference type="InterPro" id="IPR001680">
    <property type="entry name" value="WD40_rpt"/>
</dbReference>
<feature type="compositionally biased region" description="Polar residues" evidence="4">
    <location>
        <begin position="322"/>
        <end position="336"/>
    </location>
</feature>
<dbReference type="Gene3D" id="2.130.10.10">
    <property type="entry name" value="YVTN repeat-like/Quinoprotein amine dehydrogenase"/>
    <property type="match status" value="1"/>
</dbReference>
<dbReference type="Pfam" id="PF00400">
    <property type="entry name" value="WD40"/>
    <property type="match status" value="2"/>
</dbReference>
<reference evidence="5 6" key="1">
    <citation type="submission" date="2024-04" db="EMBL/GenBank/DDBJ databases">
        <title>Tritrichomonas musculus Genome.</title>
        <authorList>
            <person name="Alves-Ferreira E."/>
            <person name="Grigg M."/>
            <person name="Lorenzi H."/>
            <person name="Galac M."/>
        </authorList>
    </citation>
    <scope>NUCLEOTIDE SEQUENCE [LARGE SCALE GENOMIC DNA]</scope>
    <source>
        <strain evidence="5 6">EAF2021</strain>
    </source>
</reference>
<evidence type="ECO:0000256" key="4">
    <source>
        <dbReference type="SAM" id="MobiDB-lite"/>
    </source>
</evidence>
<feature type="region of interest" description="Disordered" evidence="4">
    <location>
        <begin position="80"/>
        <end position="102"/>
    </location>
</feature>
<dbReference type="PANTHER" id="PTHR44006:SF1">
    <property type="entry name" value="U5 SMALL NUCLEAR RIBONUCLEOPROTEIN 40 KDA PROTEIN"/>
    <property type="match status" value="1"/>
</dbReference>
<evidence type="ECO:0008006" key="7">
    <source>
        <dbReference type="Google" id="ProtNLM"/>
    </source>
</evidence>
<evidence type="ECO:0000313" key="5">
    <source>
        <dbReference type="EMBL" id="KAK8890439.1"/>
    </source>
</evidence>
<feature type="compositionally biased region" description="Low complexity" evidence="4">
    <location>
        <begin position="81"/>
        <end position="92"/>
    </location>
</feature>
<feature type="compositionally biased region" description="Low complexity" evidence="4">
    <location>
        <begin position="285"/>
        <end position="321"/>
    </location>
</feature>
<dbReference type="InterPro" id="IPR015943">
    <property type="entry name" value="WD40/YVTN_repeat-like_dom_sf"/>
</dbReference>
<feature type="compositionally biased region" description="Polar residues" evidence="4">
    <location>
        <begin position="93"/>
        <end position="102"/>
    </location>
</feature>
<keyword evidence="2" id="KW-0677">Repeat</keyword>
<evidence type="ECO:0000256" key="1">
    <source>
        <dbReference type="ARBA" id="ARBA00022574"/>
    </source>
</evidence>
<dbReference type="PROSITE" id="PS00678">
    <property type="entry name" value="WD_REPEATS_1"/>
    <property type="match status" value="1"/>
</dbReference>
<organism evidence="5 6">
    <name type="scientific">Tritrichomonas musculus</name>
    <dbReference type="NCBI Taxonomy" id="1915356"/>
    <lineage>
        <taxon>Eukaryota</taxon>
        <taxon>Metamonada</taxon>
        <taxon>Parabasalia</taxon>
        <taxon>Tritrichomonadida</taxon>
        <taxon>Tritrichomonadidae</taxon>
        <taxon>Tritrichomonas</taxon>
    </lineage>
</organism>
<proteinExistence type="predicted"/>
<accession>A0ABR2KH33</accession>
<dbReference type="InterPro" id="IPR036322">
    <property type="entry name" value="WD40_repeat_dom_sf"/>
</dbReference>
<dbReference type="Proteomes" id="UP001470230">
    <property type="component" value="Unassembled WGS sequence"/>
</dbReference>
<feature type="repeat" description="WD" evidence="3">
    <location>
        <begin position="529"/>
        <end position="569"/>
    </location>
</feature>
<gene>
    <name evidence="5" type="ORF">M9Y10_035215</name>
</gene>
<evidence type="ECO:0000256" key="3">
    <source>
        <dbReference type="PROSITE-ProRule" id="PRU00221"/>
    </source>
</evidence>
<dbReference type="PANTHER" id="PTHR44006">
    <property type="entry name" value="U5 SMALL NUCLEAR RIBONUCLEOPROTEIN 40 KDA PROTEIN"/>
    <property type="match status" value="1"/>
</dbReference>
<keyword evidence="1 3" id="KW-0853">WD repeat</keyword>
<dbReference type="SMART" id="SM00320">
    <property type="entry name" value="WD40"/>
    <property type="match status" value="2"/>
</dbReference>
<dbReference type="PROSITE" id="PS50082">
    <property type="entry name" value="WD_REPEATS_2"/>
    <property type="match status" value="2"/>
</dbReference>
<name>A0ABR2KH33_9EUKA</name>
<evidence type="ECO:0000256" key="2">
    <source>
        <dbReference type="ARBA" id="ARBA00022737"/>
    </source>
</evidence>
<dbReference type="EMBL" id="JAPFFF010000005">
    <property type="protein sequence ID" value="KAK8890439.1"/>
    <property type="molecule type" value="Genomic_DNA"/>
</dbReference>
<evidence type="ECO:0000313" key="6">
    <source>
        <dbReference type="Proteomes" id="UP001470230"/>
    </source>
</evidence>
<sequence>MQPVQEDDGKDGRYFPSDSEMPILIHYLQIYFSHPERSIQRSQVVQNVASILSPTNKHWNHRTIRLWFNNNKRVFYRPTSPQNVQPQNEPNQISPTASVSGSFSQDIESQNQSIFNSPPIPKYYLPSRSLSVVQMPAVVDTNQEQRMNQYASQNLNAGQQMNASQWEHMQRQQQANKLDPDSFALHLSNVRDHITESNYDFQSQKDCEARTTEKIASIHDQKWYQMISMHPCIYVPIKDKSSIPNCQDKNANPFSFQVMQPANGTFLDHVVQSSSTPPSPPSNPGPLSVPSQISNPTSPSSSYSSSPSPAPLSPTSSLDLSNYPNSPESKSNQSTPFPLGVCPYDLIETSTFSENGMPFMVSYDVSVQADQIHLNLNPTSNSYDVVCQTGFLSPVSSIAYDAEASHLWAHSGNFVRSFNCNSVNSTIEIDQTILTGSHHSLRSAMTFWDKNLVLSSNSTILTWKREIMYPPIDMDRNEEEINENFGVCLTLIVPNIDSLTTVDEYLVVASSDYHTAHIIAQNGACASRAIGHTAGITSLHKYDSNSFITGSADQTAKFWDVRVPVAIHSLHRHKGIITSVFGDGNNGSNLIFTGGTDGVIRSWDIRKMKHVFSINIGEATPQSIFYDSKRKVLRAINSEKCKDYFYDLGKFSYQNHSEQIVDFGLNSILSFQCVNE</sequence>
<comment type="caution">
    <text evidence="5">The sequence shown here is derived from an EMBL/GenBank/DDBJ whole genome shotgun (WGS) entry which is preliminary data.</text>
</comment>
<feature type="region of interest" description="Disordered" evidence="4">
    <location>
        <begin position="269"/>
        <end position="336"/>
    </location>
</feature>